<proteinExistence type="predicted"/>
<dbReference type="EMBL" id="FTNM01000002">
    <property type="protein sequence ID" value="SIQ99994.1"/>
    <property type="molecule type" value="Genomic_DNA"/>
</dbReference>
<reference evidence="2" key="1">
    <citation type="submission" date="2017-01" db="EMBL/GenBank/DDBJ databases">
        <authorList>
            <person name="Varghese N."/>
            <person name="Submissions S."/>
        </authorList>
    </citation>
    <scope>NUCLEOTIDE SEQUENCE [LARGE SCALE GENOMIC DNA]</scope>
    <source>
        <strain evidence="2">DM9</strain>
    </source>
</reference>
<gene>
    <name evidence="1" type="ORF">SAMN05421545_2062</name>
</gene>
<evidence type="ECO:0000313" key="2">
    <source>
        <dbReference type="Proteomes" id="UP000185924"/>
    </source>
</evidence>
<protein>
    <submittedName>
        <fullName evidence="1">Uncharacterized protein</fullName>
    </submittedName>
</protein>
<name>A0A1N6XCB1_9BACT</name>
<accession>A0A1N6XCB1</accession>
<organism evidence="1 2">
    <name type="scientific">Pontibacter lucknowensis</name>
    <dbReference type="NCBI Taxonomy" id="1077936"/>
    <lineage>
        <taxon>Bacteria</taxon>
        <taxon>Pseudomonadati</taxon>
        <taxon>Bacteroidota</taxon>
        <taxon>Cytophagia</taxon>
        <taxon>Cytophagales</taxon>
        <taxon>Hymenobacteraceae</taxon>
        <taxon>Pontibacter</taxon>
    </lineage>
</organism>
<dbReference type="OrthoDB" id="979415at2"/>
<evidence type="ECO:0000313" key="1">
    <source>
        <dbReference type="EMBL" id="SIQ99994.1"/>
    </source>
</evidence>
<sequence>MINGLQTEKLHQDESLSIEVDRKLNLLFTRWLRHPSSEEFRRSLTLAADYVCDLECRYWLSDARKLYYMELADQNWLVSTMIPKINPYVARFARVMTEEGLSMLDMQRIKHKIEEEQKIAEANTRVEIFLDAESATEWLLQHYDFNRRI</sequence>
<dbReference type="AlphaFoldDB" id="A0A1N6XCB1"/>
<keyword evidence="2" id="KW-1185">Reference proteome</keyword>
<dbReference type="Proteomes" id="UP000185924">
    <property type="component" value="Unassembled WGS sequence"/>
</dbReference>
<dbReference type="RefSeq" id="WP_076422002.1">
    <property type="nucleotide sequence ID" value="NZ_FTNM01000002.1"/>
</dbReference>